<keyword evidence="6 8" id="KW-1133">Transmembrane helix</keyword>
<comment type="similarity">
    <text evidence="2">Belongs to the auxin efflux carrier (TC 2.A.69) family.</text>
</comment>
<name>A0A0H5SH94_HERHM</name>
<keyword evidence="3" id="KW-0813">Transport</keyword>
<dbReference type="Proteomes" id="UP000236497">
    <property type="component" value="Unassembled WGS sequence"/>
</dbReference>
<sequence>MSLSGILLNQILIIFIIILIGVICYKVKLIDDETNRKLSDILLYLVTPAVIFVSYQRDFSTELMEGLLLSLLFATVVHVVGISVSYILIRKKKRIFVTEDGKRSSKIIENENVEVERFASSYANVGYMGIPLVSGIYGSEGVFYVTAYITLFNILIWTHGVMMMSGIKELKFRKMAGMFLSPSIISIFLGLICFILQIKVPKVLYDALNHVASLNTPLAMLVAGVTIGKTNIIKILIRNIRMYYVLFIKLILLPLLITALIVKLPVNDTVKTIAVIMAASPSATTVILFSIKYKKNSVLAAEIFTLAVLFCAATIPLIVRIAESLL</sequence>
<feature type="transmembrane region" description="Helical" evidence="8">
    <location>
        <begin position="118"/>
        <end position="137"/>
    </location>
</feature>
<dbReference type="PANTHER" id="PTHR36838">
    <property type="entry name" value="AUXIN EFFLUX CARRIER FAMILY PROTEIN"/>
    <property type="match status" value="1"/>
</dbReference>
<evidence type="ECO:0000256" key="3">
    <source>
        <dbReference type="ARBA" id="ARBA00022448"/>
    </source>
</evidence>
<keyword evidence="7 8" id="KW-0472">Membrane</keyword>
<protein>
    <submittedName>
        <fullName evidence="9">Putative membrane protein</fullName>
    </submittedName>
</protein>
<evidence type="ECO:0000256" key="4">
    <source>
        <dbReference type="ARBA" id="ARBA00022475"/>
    </source>
</evidence>
<evidence type="ECO:0000256" key="2">
    <source>
        <dbReference type="ARBA" id="ARBA00010145"/>
    </source>
</evidence>
<gene>
    <name evidence="9" type="ORF">HHT355_1233</name>
</gene>
<keyword evidence="4" id="KW-1003">Cell membrane</keyword>
<dbReference type="InterPro" id="IPR038770">
    <property type="entry name" value="Na+/solute_symporter_sf"/>
</dbReference>
<feature type="transmembrane region" description="Helical" evidence="8">
    <location>
        <begin position="67"/>
        <end position="89"/>
    </location>
</feature>
<dbReference type="OrthoDB" id="9798064at2"/>
<feature type="transmembrane region" description="Helical" evidence="8">
    <location>
        <begin position="176"/>
        <end position="198"/>
    </location>
</feature>
<feature type="transmembrane region" description="Helical" evidence="8">
    <location>
        <begin position="218"/>
        <end position="237"/>
    </location>
</feature>
<dbReference type="GO" id="GO:0055085">
    <property type="term" value="P:transmembrane transport"/>
    <property type="evidence" value="ECO:0007669"/>
    <property type="project" value="InterPro"/>
</dbReference>
<evidence type="ECO:0000313" key="10">
    <source>
        <dbReference type="Proteomes" id="UP000236497"/>
    </source>
</evidence>
<feature type="transmembrane region" description="Helical" evidence="8">
    <location>
        <begin position="303"/>
        <end position="322"/>
    </location>
</feature>
<dbReference type="AlphaFoldDB" id="A0A0H5SH94"/>
<proteinExistence type="inferred from homology"/>
<keyword evidence="5 8" id="KW-0812">Transmembrane</keyword>
<evidence type="ECO:0000256" key="6">
    <source>
        <dbReference type="ARBA" id="ARBA00022989"/>
    </source>
</evidence>
<keyword evidence="10" id="KW-1185">Reference proteome</keyword>
<feature type="transmembrane region" description="Helical" evidence="8">
    <location>
        <begin position="6"/>
        <end position="25"/>
    </location>
</feature>
<evidence type="ECO:0000256" key="7">
    <source>
        <dbReference type="ARBA" id="ARBA00023136"/>
    </source>
</evidence>
<comment type="subcellular location">
    <subcellularLocation>
        <location evidence="1">Cell membrane</location>
        <topology evidence="1">Multi-pass membrane protein</topology>
    </subcellularLocation>
</comment>
<evidence type="ECO:0000256" key="1">
    <source>
        <dbReference type="ARBA" id="ARBA00004651"/>
    </source>
</evidence>
<dbReference type="GO" id="GO:0005886">
    <property type="term" value="C:plasma membrane"/>
    <property type="evidence" value="ECO:0007669"/>
    <property type="project" value="UniProtKB-SubCell"/>
</dbReference>
<feature type="transmembrane region" description="Helical" evidence="8">
    <location>
        <begin position="37"/>
        <end position="55"/>
    </location>
</feature>
<dbReference type="EMBL" id="CVTD020000015">
    <property type="protein sequence ID" value="CRZ34435.1"/>
    <property type="molecule type" value="Genomic_DNA"/>
</dbReference>
<feature type="transmembrane region" description="Helical" evidence="8">
    <location>
        <begin position="272"/>
        <end position="291"/>
    </location>
</feature>
<organism evidence="9 10">
    <name type="scientific">Herbinix hemicellulosilytica</name>
    <dbReference type="NCBI Taxonomy" id="1564487"/>
    <lineage>
        <taxon>Bacteria</taxon>
        <taxon>Bacillati</taxon>
        <taxon>Bacillota</taxon>
        <taxon>Clostridia</taxon>
        <taxon>Lachnospirales</taxon>
        <taxon>Lachnospiraceae</taxon>
        <taxon>Herbinix</taxon>
    </lineage>
</organism>
<dbReference type="PANTHER" id="PTHR36838:SF1">
    <property type="entry name" value="SLR1864 PROTEIN"/>
    <property type="match status" value="1"/>
</dbReference>
<reference evidence="9 10" key="1">
    <citation type="submission" date="2015-06" db="EMBL/GenBank/DDBJ databases">
        <authorList>
            <person name="Wibberg Daniel"/>
        </authorList>
    </citation>
    <scope>NUCLEOTIDE SEQUENCE [LARGE SCALE GENOMIC DNA]</scope>
    <source>
        <strain evidence="9 10">T3/55T</strain>
    </source>
</reference>
<evidence type="ECO:0000313" key="9">
    <source>
        <dbReference type="EMBL" id="CRZ34435.1"/>
    </source>
</evidence>
<feature type="transmembrane region" description="Helical" evidence="8">
    <location>
        <begin position="143"/>
        <end position="164"/>
    </location>
</feature>
<evidence type="ECO:0000256" key="8">
    <source>
        <dbReference type="SAM" id="Phobius"/>
    </source>
</evidence>
<dbReference type="Gene3D" id="1.20.1530.20">
    <property type="match status" value="1"/>
</dbReference>
<dbReference type="RefSeq" id="WP_103202547.1">
    <property type="nucleotide sequence ID" value="NZ_CVTD020000015.1"/>
</dbReference>
<dbReference type="Pfam" id="PF03547">
    <property type="entry name" value="Mem_trans"/>
    <property type="match status" value="1"/>
</dbReference>
<dbReference type="InterPro" id="IPR004776">
    <property type="entry name" value="Mem_transp_PIN-like"/>
</dbReference>
<feature type="transmembrane region" description="Helical" evidence="8">
    <location>
        <begin position="244"/>
        <end position="266"/>
    </location>
</feature>
<accession>A0A0H5SH94</accession>
<evidence type="ECO:0000256" key="5">
    <source>
        <dbReference type="ARBA" id="ARBA00022692"/>
    </source>
</evidence>